<dbReference type="AlphaFoldDB" id="A0A392SL54"/>
<dbReference type="Proteomes" id="UP000265520">
    <property type="component" value="Unassembled WGS sequence"/>
</dbReference>
<keyword evidence="3" id="KW-1185">Reference proteome</keyword>
<organism evidence="2 3">
    <name type="scientific">Trifolium medium</name>
    <dbReference type="NCBI Taxonomy" id="97028"/>
    <lineage>
        <taxon>Eukaryota</taxon>
        <taxon>Viridiplantae</taxon>
        <taxon>Streptophyta</taxon>
        <taxon>Embryophyta</taxon>
        <taxon>Tracheophyta</taxon>
        <taxon>Spermatophyta</taxon>
        <taxon>Magnoliopsida</taxon>
        <taxon>eudicotyledons</taxon>
        <taxon>Gunneridae</taxon>
        <taxon>Pentapetalae</taxon>
        <taxon>rosids</taxon>
        <taxon>fabids</taxon>
        <taxon>Fabales</taxon>
        <taxon>Fabaceae</taxon>
        <taxon>Papilionoideae</taxon>
        <taxon>50 kb inversion clade</taxon>
        <taxon>NPAAA clade</taxon>
        <taxon>Hologalegina</taxon>
        <taxon>IRL clade</taxon>
        <taxon>Trifolieae</taxon>
        <taxon>Trifolium</taxon>
    </lineage>
</organism>
<name>A0A392SL54_9FABA</name>
<feature type="non-terminal residue" evidence="2">
    <location>
        <position position="1"/>
    </location>
</feature>
<dbReference type="EMBL" id="LXQA010397215">
    <property type="protein sequence ID" value="MCI49172.1"/>
    <property type="molecule type" value="Genomic_DNA"/>
</dbReference>
<accession>A0A392SL54</accession>
<feature type="compositionally biased region" description="Basic and acidic residues" evidence="1">
    <location>
        <begin position="1"/>
        <end position="14"/>
    </location>
</feature>
<proteinExistence type="predicted"/>
<reference evidence="2 3" key="1">
    <citation type="journal article" date="2018" name="Front. Plant Sci.">
        <title>Red Clover (Trifolium pratense) and Zigzag Clover (T. medium) - A Picture of Genomic Similarities and Differences.</title>
        <authorList>
            <person name="Dluhosova J."/>
            <person name="Istvanek J."/>
            <person name="Nedelnik J."/>
            <person name="Repkova J."/>
        </authorList>
    </citation>
    <scope>NUCLEOTIDE SEQUENCE [LARGE SCALE GENOMIC DNA]</scope>
    <source>
        <strain evidence="3">cv. 10/8</strain>
        <tissue evidence="2">Leaf</tissue>
    </source>
</reference>
<feature type="non-terminal residue" evidence="2">
    <location>
        <position position="102"/>
    </location>
</feature>
<protein>
    <submittedName>
        <fullName evidence="2">Uncharacterized protein</fullName>
    </submittedName>
</protein>
<feature type="compositionally biased region" description="Basic and acidic residues" evidence="1">
    <location>
        <begin position="59"/>
        <end position="72"/>
    </location>
</feature>
<comment type="caution">
    <text evidence="2">The sequence shown here is derived from an EMBL/GenBank/DDBJ whole genome shotgun (WGS) entry which is preliminary data.</text>
</comment>
<feature type="region of interest" description="Disordered" evidence="1">
    <location>
        <begin position="1"/>
        <end position="77"/>
    </location>
</feature>
<sequence length="102" mass="11294">DHDTVPRSPPREFDPVLTPVGNDQDQIPVDNTGDPRDGRETSVSSDEEGEGVQILTARQAEKRPQSKREIPVDRAQPPALITREDIANLITALRSTNETLQQ</sequence>
<evidence type="ECO:0000313" key="2">
    <source>
        <dbReference type="EMBL" id="MCI49172.1"/>
    </source>
</evidence>
<evidence type="ECO:0000313" key="3">
    <source>
        <dbReference type="Proteomes" id="UP000265520"/>
    </source>
</evidence>
<evidence type="ECO:0000256" key="1">
    <source>
        <dbReference type="SAM" id="MobiDB-lite"/>
    </source>
</evidence>